<name>A0A941B1K1_9FLAO</name>
<reference evidence="2 3" key="1">
    <citation type="submission" date="2021-03" db="EMBL/GenBank/DDBJ databases">
        <title>Flavobacterium Flabelliformis Sp. Nov. And Flavobacterium Geliluteum Sp. Nov., Two Novel Multidrug Resistant Psychrophilic Species Isolated From Antarctica.</title>
        <authorList>
            <person name="Kralova S."/>
            <person name="Busse H.J."/>
            <person name="Bezdicek M."/>
            <person name="Nykrynova M."/>
            <person name="Kroupova E."/>
            <person name="Krsek D."/>
            <person name="Sedlacek I."/>
        </authorList>
    </citation>
    <scope>NUCLEOTIDE SEQUENCE [LARGE SCALE GENOMIC DNA]</scope>
    <source>
        <strain evidence="2 3">P7388</strain>
    </source>
</reference>
<feature type="signal peptide" evidence="1">
    <location>
        <begin position="1"/>
        <end position="20"/>
    </location>
</feature>
<organism evidence="2 3">
    <name type="scientific">Flavobacterium geliluteum</name>
    <dbReference type="NCBI Taxonomy" id="2816120"/>
    <lineage>
        <taxon>Bacteria</taxon>
        <taxon>Pseudomonadati</taxon>
        <taxon>Bacteroidota</taxon>
        <taxon>Flavobacteriia</taxon>
        <taxon>Flavobacteriales</taxon>
        <taxon>Flavobacteriaceae</taxon>
        <taxon>Flavobacterium</taxon>
    </lineage>
</organism>
<evidence type="ECO:0000313" key="2">
    <source>
        <dbReference type="EMBL" id="MBP4136528.1"/>
    </source>
</evidence>
<accession>A0A941B1K1</accession>
<dbReference type="Proteomes" id="UP000675047">
    <property type="component" value="Unassembled WGS sequence"/>
</dbReference>
<dbReference type="RefSeq" id="WP_210664577.1">
    <property type="nucleotide sequence ID" value="NZ_JAGFBV010000001.1"/>
</dbReference>
<dbReference type="InterPro" id="IPR032577">
    <property type="entry name" value="DUF4920"/>
</dbReference>
<evidence type="ECO:0000256" key="1">
    <source>
        <dbReference type="SAM" id="SignalP"/>
    </source>
</evidence>
<keyword evidence="1" id="KW-0732">Signal</keyword>
<dbReference type="EMBL" id="JAGFBV010000001">
    <property type="protein sequence ID" value="MBP4136528.1"/>
    <property type="molecule type" value="Genomic_DNA"/>
</dbReference>
<sequence>MKPFLYSVLLSICMSTVSFSQEGEDIKVAPPAGNALVGDYYGADVNKVSEEKAISVEKLESKLESTSKAENVVVKGLVTDVCPKKGCWLTIKTEDGSPFFVKMKDYAFFVPTALKGKHVVLEGVAEKKITSVKELKHYAKDAKKTKAEIDAITAPKEEISFLADGIKVVN</sequence>
<feature type="chain" id="PRO_5037268084" evidence="1">
    <location>
        <begin position="21"/>
        <end position="170"/>
    </location>
</feature>
<dbReference type="AlphaFoldDB" id="A0A941B1K1"/>
<proteinExistence type="predicted"/>
<keyword evidence="3" id="KW-1185">Reference proteome</keyword>
<protein>
    <submittedName>
        <fullName evidence="2">DUF4920 domain-containing protein</fullName>
    </submittedName>
</protein>
<dbReference type="Pfam" id="PF16267">
    <property type="entry name" value="DUF4920"/>
    <property type="match status" value="1"/>
</dbReference>
<gene>
    <name evidence="2" type="ORF">J3495_00365</name>
</gene>
<evidence type="ECO:0000313" key="3">
    <source>
        <dbReference type="Proteomes" id="UP000675047"/>
    </source>
</evidence>
<comment type="caution">
    <text evidence="2">The sequence shown here is derived from an EMBL/GenBank/DDBJ whole genome shotgun (WGS) entry which is preliminary data.</text>
</comment>